<dbReference type="KEGG" id="hts:HMJ29_07425"/>
<organism evidence="3 4">
    <name type="scientific">Hymenobacter taeanensis</name>
    <dbReference type="NCBI Taxonomy" id="2735321"/>
    <lineage>
        <taxon>Bacteria</taxon>
        <taxon>Pseudomonadati</taxon>
        <taxon>Bacteroidota</taxon>
        <taxon>Cytophagia</taxon>
        <taxon>Cytophagales</taxon>
        <taxon>Hymenobacteraceae</taxon>
        <taxon>Hymenobacter</taxon>
    </lineage>
</organism>
<gene>
    <name evidence="3" type="ORF">HMJ29_07425</name>
</gene>
<feature type="compositionally biased region" description="Low complexity" evidence="1">
    <location>
        <begin position="109"/>
        <end position="118"/>
    </location>
</feature>
<dbReference type="EMBL" id="CP053538">
    <property type="protein sequence ID" value="QJX46778.1"/>
    <property type="molecule type" value="Genomic_DNA"/>
</dbReference>
<dbReference type="Gene3D" id="3.90.1340.10">
    <property type="entry name" value="Phage tail collar domain"/>
    <property type="match status" value="1"/>
</dbReference>
<dbReference type="Pfam" id="PF07484">
    <property type="entry name" value="Collar"/>
    <property type="match status" value="1"/>
</dbReference>
<dbReference type="InterPro" id="IPR011083">
    <property type="entry name" value="Phage_tail_collar_dom"/>
</dbReference>
<proteinExistence type="predicted"/>
<evidence type="ECO:0000313" key="3">
    <source>
        <dbReference type="EMBL" id="QJX46778.1"/>
    </source>
</evidence>
<keyword evidence="4" id="KW-1185">Reference proteome</keyword>
<feature type="domain" description="Phage tail collar" evidence="2">
    <location>
        <begin position="6"/>
        <end position="62"/>
    </location>
</feature>
<dbReference type="SUPFAM" id="SSF88874">
    <property type="entry name" value="Receptor-binding domain of short tail fibre protein gp12"/>
    <property type="match status" value="1"/>
</dbReference>
<sequence>MEPFIGEIMLFAGNFAPSGYALCQGQILSIAQNTALFSILGNTYGGDGQTTFALPDLRGRFPMQPGQGPGLSSRTLGEIGGTESVTLLSNQMPVHNHLLNAATSVGNSNSPSGNLLSNDGRGGTQFTSAGTANANMNAQSVAAAGGSQPHENMPPYLGINFCIALQGIFPPRD</sequence>
<evidence type="ECO:0000313" key="4">
    <source>
        <dbReference type="Proteomes" id="UP000501623"/>
    </source>
</evidence>
<reference evidence="3 4" key="1">
    <citation type="submission" date="2020-05" db="EMBL/GenBank/DDBJ databases">
        <title>Complete genome sequence of Hymenobacter sp. TS19 in Coasted Sand Dune.</title>
        <authorList>
            <person name="Lee J.-H."/>
            <person name="Jung J.-H."/>
            <person name="Jeong S."/>
            <person name="Zhao L."/>
            <person name="Kim M.-K."/>
            <person name="Seo H.-S."/>
            <person name="Lim S."/>
        </authorList>
    </citation>
    <scope>NUCLEOTIDE SEQUENCE [LARGE SCALE GENOMIC DNA]</scope>
    <source>
        <strain evidence="3 4">TS19</strain>
    </source>
</reference>
<protein>
    <submittedName>
        <fullName evidence="3">Phage tail protein</fullName>
    </submittedName>
</protein>
<dbReference type="RefSeq" id="WP_171590886.1">
    <property type="nucleotide sequence ID" value="NZ_CP053538.1"/>
</dbReference>
<dbReference type="AlphaFoldDB" id="A0A6M6BG12"/>
<dbReference type="InterPro" id="IPR037053">
    <property type="entry name" value="Phage_tail_collar_dom_sf"/>
</dbReference>
<dbReference type="Proteomes" id="UP000501623">
    <property type="component" value="Chromosome"/>
</dbReference>
<evidence type="ECO:0000256" key="1">
    <source>
        <dbReference type="SAM" id="MobiDB-lite"/>
    </source>
</evidence>
<name>A0A6M6BG12_9BACT</name>
<accession>A0A6M6BG12</accession>
<evidence type="ECO:0000259" key="2">
    <source>
        <dbReference type="Pfam" id="PF07484"/>
    </source>
</evidence>
<feature type="region of interest" description="Disordered" evidence="1">
    <location>
        <begin position="109"/>
        <end position="130"/>
    </location>
</feature>